<reference evidence="2 3" key="1">
    <citation type="submission" date="2013-11" db="EMBL/GenBank/DDBJ databases">
        <title>Genomic analysis of Pelistega sp. HM-7.</title>
        <authorList>
            <person name="Kumbhare S.V."/>
            <person name="Shetty S.A."/>
            <person name="Sharma O."/>
            <person name="Dhotre D.P."/>
        </authorList>
    </citation>
    <scope>NUCLEOTIDE SEQUENCE [LARGE SCALE GENOMIC DNA]</scope>
    <source>
        <strain evidence="2 3">HM-7</strain>
    </source>
</reference>
<dbReference type="Proteomes" id="UP000018766">
    <property type="component" value="Unassembled WGS sequence"/>
</dbReference>
<keyword evidence="3" id="KW-1185">Reference proteome</keyword>
<evidence type="ECO:0000313" key="3">
    <source>
        <dbReference type="Proteomes" id="UP000018766"/>
    </source>
</evidence>
<gene>
    <name evidence="2" type="ORF">V757_04390</name>
</gene>
<name>V8G738_9BURK</name>
<protein>
    <recommendedName>
        <fullName evidence="1">Antitoxin SocA-like Panacea domain-containing protein</fullName>
    </recommendedName>
</protein>
<proteinExistence type="predicted"/>
<dbReference type="InterPro" id="IPR025272">
    <property type="entry name" value="SocA_Panacea"/>
</dbReference>
<dbReference type="EMBL" id="AYSV01000067">
    <property type="protein sequence ID" value="ETD72359.1"/>
    <property type="molecule type" value="Genomic_DNA"/>
</dbReference>
<dbReference type="AlphaFoldDB" id="V8G738"/>
<dbReference type="Pfam" id="PF13274">
    <property type="entry name" value="SocA_Panacea"/>
    <property type="match status" value="1"/>
</dbReference>
<dbReference type="RefSeq" id="WP_023950185.1">
    <property type="nucleotide sequence ID" value="NZ_AYSV01000067.1"/>
</dbReference>
<organism evidence="2 3">
    <name type="scientific">Pelistega indica</name>
    <dbReference type="NCBI Taxonomy" id="1414851"/>
    <lineage>
        <taxon>Bacteria</taxon>
        <taxon>Pseudomonadati</taxon>
        <taxon>Pseudomonadota</taxon>
        <taxon>Betaproteobacteria</taxon>
        <taxon>Burkholderiales</taxon>
        <taxon>Alcaligenaceae</taxon>
        <taxon>Pelistega</taxon>
    </lineage>
</organism>
<evidence type="ECO:0000313" key="2">
    <source>
        <dbReference type="EMBL" id="ETD72359.1"/>
    </source>
</evidence>
<feature type="domain" description="Antitoxin SocA-like Panacea" evidence="1">
    <location>
        <begin position="29"/>
        <end position="117"/>
    </location>
</feature>
<evidence type="ECO:0000259" key="1">
    <source>
        <dbReference type="Pfam" id="PF13274"/>
    </source>
</evidence>
<accession>V8G738</accession>
<sequence>MLSVRDVADFFLSPVDEEDGEATISNLKLQKLLYYAQGYSLALFGQKLFDENISCWTHGPVVESIYHQFKIYGSSPLPVAHIEMNKYNDEHLYILNRVRREYGQFTAWKLRDMTHEELPYLSTPNGGVINTACIKEFFINKLSNDNFNFDLERMKKRVEGDFVKMPDTQDKDSFMQWVKSF</sequence>
<dbReference type="OrthoDB" id="9799173at2"/>
<comment type="caution">
    <text evidence="2">The sequence shown here is derived from an EMBL/GenBank/DDBJ whole genome shotgun (WGS) entry which is preliminary data.</text>
</comment>